<name>A0A381VV23_9ZZZZ</name>
<organism evidence="1">
    <name type="scientific">marine metagenome</name>
    <dbReference type="NCBI Taxonomy" id="408172"/>
    <lineage>
        <taxon>unclassified sequences</taxon>
        <taxon>metagenomes</taxon>
        <taxon>ecological metagenomes</taxon>
    </lineage>
</organism>
<evidence type="ECO:0000313" key="1">
    <source>
        <dbReference type="EMBL" id="SVA44159.1"/>
    </source>
</evidence>
<dbReference type="AlphaFoldDB" id="A0A381VV23"/>
<dbReference type="EMBL" id="UINC01009876">
    <property type="protein sequence ID" value="SVA44159.1"/>
    <property type="molecule type" value="Genomic_DNA"/>
</dbReference>
<sequence>MDKAIEDKLYDTDNDVNLTKIITNYIGNICDKCGLESEDEPLRFVISFDKKYGNYRFYDLPKADYKLKKFCRKCCQSKASAAPIYIEINDSNK</sequence>
<accession>A0A381VV23</accession>
<proteinExistence type="predicted"/>
<gene>
    <name evidence="1" type="ORF">METZ01_LOCUS97013</name>
</gene>
<protein>
    <submittedName>
        <fullName evidence="1">Uncharacterized protein</fullName>
    </submittedName>
</protein>
<reference evidence="1" key="1">
    <citation type="submission" date="2018-05" db="EMBL/GenBank/DDBJ databases">
        <authorList>
            <person name="Lanie J.A."/>
            <person name="Ng W.-L."/>
            <person name="Kazmierczak K.M."/>
            <person name="Andrzejewski T.M."/>
            <person name="Davidsen T.M."/>
            <person name="Wayne K.J."/>
            <person name="Tettelin H."/>
            <person name="Glass J.I."/>
            <person name="Rusch D."/>
            <person name="Podicherti R."/>
            <person name="Tsui H.-C.T."/>
            <person name="Winkler M.E."/>
        </authorList>
    </citation>
    <scope>NUCLEOTIDE SEQUENCE</scope>
</reference>